<dbReference type="Pfam" id="PF00582">
    <property type="entry name" value="Usp"/>
    <property type="match status" value="1"/>
</dbReference>
<dbReference type="PANTHER" id="PTHR46268:SF6">
    <property type="entry name" value="UNIVERSAL STRESS PROTEIN UP12"/>
    <property type="match status" value="1"/>
</dbReference>
<dbReference type="OrthoDB" id="281037at2157"/>
<dbReference type="Proteomes" id="UP000011599">
    <property type="component" value="Unassembled WGS sequence"/>
</dbReference>
<accession>L9VG42</accession>
<dbReference type="AlphaFoldDB" id="L9VG42"/>
<sequence length="140" mass="15361">MYTVLMPVKSNRSLEAADYVAALPDSESTVEVVLLSVFEEFEAADEAGVVRSSDLYEETDLPAHVVEVAESLEERGIDVTVRREHGDPTDEIVRIAREVDADTIAMAGRDRSATGKILFGSVIQGVILESDRPVTVLRRE</sequence>
<dbReference type="RefSeq" id="WP_006092792.1">
    <property type="nucleotide sequence ID" value="NZ_AOHW01000053.1"/>
</dbReference>
<comment type="caution">
    <text evidence="3">The sequence shown here is derived from an EMBL/GenBank/DDBJ whole genome shotgun (WGS) entry which is preliminary data.</text>
</comment>
<dbReference type="InterPro" id="IPR006016">
    <property type="entry name" value="UspA"/>
</dbReference>
<reference evidence="3 4" key="1">
    <citation type="journal article" date="2014" name="PLoS Genet.">
        <title>Phylogenetically driven sequencing of extremely halophilic archaea reveals strategies for static and dynamic osmo-response.</title>
        <authorList>
            <person name="Becker E.A."/>
            <person name="Seitzer P.M."/>
            <person name="Tritt A."/>
            <person name="Larsen D."/>
            <person name="Krusor M."/>
            <person name="Yao A.I."/>
            <person name="Wu D."/>
            <person name="Madern D."/>
            <person name="Eisen J.A."/>
            <person name="Darling A.E."/>
            <person name="Facciotti M.T."/>
        </authorList>
    </citation>
    <scope>NUCLEOTIDE SEQUENCE [LARGE SCALE GENOMIC DNA]</scope>
    <source>
        <strain evidence="3 4">GA33</strain>
    </source>
</reference>
<name>L9VG42_9EURY</name>
<evidence type="ECO:0000313" key="3">
    <source>
        <dbReference type="EMBL" id="ELY35937.1"/>
    </source>
</evidence>
<evidence type="ECO:0000313" key="4">
    <source>
        <dbReference type="Proteomes" id="UP000011599"/>
    </source>
</evidence>
<organism evidence="3 4">
    <name type="scientific">Natronorubrum tibetense GA33</name>
    <dbReference type="NCBI Taxonomy" id="1114856"/>
    <lineage>
        <taxon>Archaea</taxon>
        <taxon>Methanobacteriati</taxon>
        <taxon>Methanobacteriota</taxon>
        <taxon>Stenosarchaea group</taxon>
        <taxon>Halobacteria</taxon>
        <taxon>Halobacteriales</taxon>
        <taxon>Natrialbaceae</taxon>
        <taxon>Natronorubrum</taxon>
    </lineage>
</organism>
<evidence type="ECO:0000256" key="1">
    <source>
        <dbReference type="ARBA" id="ARBA00008791"/>
    </source>
</evidence>
<dbReference type="eggNOG" id="arCOG03050">
    <property type="taxonomic scope" value="Archaea"/>
</dbReference>
<protein>
    <submittedName>
        <fullName evidence="3">UspA domain-containing protein</fullName>
    </submittedName>
</protein>
<dbReference type="SUPFAM" id="SSF52402">
    <property type="entry name" value="Adenine nucleotide alpha hydrolases-like"/>
    <property type="match status" value="1"/>
</dbReference>
<dbReference type="STRING" id="1114856.GCA_000383975_01515"/>
<dbReference type="EMBL" id="AOHW01000053">
    <property type="protein sequence ID" value="ELY35937.1"/>
    <property type="molecule type" value="Genomic_DNA"/>
</dbReference>
<evidence type="ECO:0000259" key="2">
    <source>
        <dbReference type="Pfam" id="PF00582"/>
    </source>
</evidence>
<dbReference type="CDD" id="cd00293">
    <property type="entry name" value="USP-like"/>
    <property type="match status" value="1"/>
</dbReference>
<dbReference type="PATRIC" id="fig|1114856.3.peg.4639"/>
<proteinExistence type="inferred from homology"/>
<dbReference type="InterPro" id="IPR014729">
    <property type="entry name" value="Rossmann-like_a/b/a_fold"/>
</dbReference>
<gene>
    <name evidence="3" type="ORF">C496_22449</name>
</gene>
<comment type="similarity">
    <text evidence="1">Belongs to the universal stress protein A family.</text>
</comment>
<keyword evidence="4" id="KW-1185">Reference proteome</keyword>
<dbReference type="Gene3D" id="3.40.50.620">
    <property type="entry name" value="HUPs"/>
    <property type="match status" value="1"/>
</dbReference>
<feature type="domain" description="UspA" evidence="2">
    <location>
        <begin position="3"/>
        <end position="138"/>
    </location>
</feature>
<dbReference type="PANTHER" id="PTHR46268">
    <property type="entry name" value="STRESS RESPONSE PROTEIN NHAX"/>
    <property type="match status" value="1"/>
</dbReference>